<dbReference type="STRING" id="1891926.Fuma_05067"/>
<sequence precursor="true">MKNICYSLLAALSISLASAAANAAFCPFCDAPSLTLAEQIDQSGHLVLGQWVGGEKATDDSAGSAKFKIVEVAKTKGDVFKVDQEIELPQYIAGKEDGLYLLMGPDTKLIDWHAPTEVTKEAWKYVAEMPPPVTDQKEQIERLAYFLDFLEHPELTVSNDAYGEFAAAPYEVIAPLADRMPREKLRKWVSDPETPVTRMGLYGLLLGLCGKDEDAEAMKHKILHPDSDFRLGIEGAMSGYLIITGEDGLKVLEDSKMKAKTYTDKDGKEEKLPFSETYATMQTLRFMWTYEPDRIPKDRLKQSMRTLLERPELADLVIADLARWKDWGVQEQLMAMYDDEEFDIPSIKRAIIRYMYYCSEDKDKEAEVVPEYAVAAAEHLKALEAKDPKTVRNAKRFLIR</sequence>
<dbReference type="AlphaFoldDB" id="A0A1P8WMY2"/>
<name>A0A1P8WMY2_9PLAN</name>
<dbReference type="Proteomes" id="UP000187735">
    <property type="component" value="Chromosome"/>
</dbReference>
<accession>A0A1P8WMY2</accession>
<evidence type="ECO:0000256" key="1">
    <source>
        <dbReference type="SAM" id="SignalP"/>
    </source>
</evidence>
<feature type="signal peptide" evidence="1">
    <location>
        <begin position="1"/>
        <end position="23"/>
    </location>
</feature>
<reference evidence="2 3" key="1">
    <citation type="journal article" date="2016" name="Front. Microbiol.">
        <title>Fuerstia marisgermanicae gen. nov., sp. nov., an Unusual Member of the Phylum Planctomycetes from the German Wadden Sea.</title>
        <authorList>
            <person name="Kohn T."/>
            <person name="Heuer A."/>
            <person name="Jogler M."/>
            <person name="Vollmers J."/>
            <person name="Boedeker C."/>
            <person name="Bunk B."/>
            <person name="Rast P."/>
            <person name="Borchert D."/>
            <person name="Glockner I."/>
            <person name="Freese H.M."/>
            <person name="Klenk H.P."/>
            <person name="Overmann J."/>
            <person name="Kaster A.K."/>
            <person name="Rohde M."/>
            <person name="Wiegand S."/>
            <person name="Jogler C."/>
        </authorList>
    </citation>
    <scope>NUCLEOTIDE SEQUENCE [LARGE SCALE GENOMIC DNA]</scope>
    <source>
        <strain evidence="2 3">NH11</strain>
    </source>
</reference>
<dbReference type="EMBL" id="CP017641">
    <property type="protein sequence ID" value="APZ95409.1"/>
    <property type="molecule type" value="Genomic_DNA"/>
</dbReference>
<dbReference type="OrthoDB" id="260790at2"/>
<gene>
    <name evidence="2" type="ORF">Fuma_05067</name>
</gene>
<feature type="chain" id="PRO_5012840128" evidence="1">
    <location>
        <begin position="24"/>
        <end position="400"/>
    </location>
</feature>
<evidence type="ECO:0000313" key="2">
    <source>
        <dbReference type="EMBL" id="APZ95409.1"/>
    </source>
</evidence>
<dbReference type="KEGG" id="fmr:Fuma_05067"/>
<organism evidence="2 3">
    <name type="scientific">Fuerstiella marisgermanici</name>
    <dbReference type="NCBI Taxonomy" id="1891926"/>
    <lineage>
        <taxon>Bacteria</taxon>
        <taxon>Pseudomonadati</taxon>
        <taxon>Planctomycetota</taxon>
        <taxon>Planctomycetia</taxon>
        <taxon>Planctomycetales</taxon>
        <taxon>Planctomycetaceae</taxon>
        <taxon>Fuerstiella</taxon>
    </lineage>
</organism>
<keyword evidence="1" id="KW-0732">Signal</keyword>
<protein>
    <submittedName>
        <fullName evidence="2">Uncharacterized protein</fullName>
    </submittedName>
</protein>
<keyword evidence="3" id="KW-1185">Reference proteome</keyword>
<evidence type="ECO:0000313" key="3">
    <source>
        <dbReference type="Proteomes" id="UP000187735"/>
    </source>
</evidence>
<dbReference type="RefSeq" id="WP_077026573.1">
    <property type="nucleotide sequence ID" value="NZ_CP017641.1"/>
</dbReference>
<proteinExistence type="predicted"/>